<evidence type="ECO:0000313" key="2">
    <source>
        <dbReference type="EMBL" id="SQC48580.1"/>
    </source>
</evidence>
<accession>A0A2X3HKG7</accession>
<reference evidence="2 3" key="1">
    <citation type="submission" date="2018-06" db="EMBL/GenBank/DDBJ databases">
        <authorList>
            <consortium name="Pathogen Informatics"/>
            <person name="Doyle S."/>
        </authorList>
    </citation>
    <scope>NUCLEOTIDE SEQUENCE [LARGE SCALE GENOMIC DNA]</scope>
    <source>
        <strain evidence="2 3">NCTC13465</strain>
    </source>
</reference>
<name>A0A2X3HKG7_KLEPN</name>
<feature type="region of interest" description="Disordered" evidence="1">
    <location>
        <begin position="29"/>
        <end position="49"/>
    </location>
</feature>
<evidence type="ECO:0000256" key="1">
    <source>
        <dbReference type="SAM" id="MobiDB-lite"/>
    </source>
</evidence>
<proteinExistence type="predicted"/>
<sequence>MPGIDATRPTAPIHSEWPDDELVEEAVNGVHEEHEGKGQHKEHAENNQRTVMSELVEKVGSF</sequence>
<organism evidence="2 3">
    <name type="scientific">Klebsiella pneumoniae</name>
    <dbReference type="NCBI Taxonomy" id="573"/>
    <lineage>
        <taxon>Bacteria</taxon>
        <taxon>Pseudomonadati</taxon>
        <taxon>Pseudomonadota</taxon>
        <taxon>Gammaproteobacteria</taxon>
        <taxon>Enterobacterales</taxon>
        <taxon>Enterobacteriaceae</taxon>
        <taxon>Klebsiella/Raoultella group</taxon>
        <taxon>Klebsiella</taxon>
        <taxon>Klebsiella pneumoniae complex</taxon>
    </lineage>
</organism>
<dbReference type="EMBL" id="UAWQ01000019">
    <property type="protein sequence ID" value="SQC48580.1"/>
    <property type="molecule type" value="Genomic_DNA"/>
</dbReference>
<feature type="region of interest" description="Disordered" evidence="1">
    <location>
        <begin position="1"/>
        <end position="20"/>
    </location>
</feature>
<protein>
    <submittedName>
        <fullName evidence="2">Uncharacterized protein</fullName>
    </submittedName>
</protein>
<evidence type="ECO:0000313" key="3">
    <source>
        <dbReference type="Proteomes" id="UP000251721"/>
    </source>
</evidence>
<dbReference type="Proteomes" id="UP000251721">
    <property type="component" value="Unassembled WGS sequence"/>
</dbReference>
<gene>
    <name evidence="2" type="ORF">NCTC13465_04785</name>
</gene>
<feature type="compositionally biased region" description="Basic and acidic residues" evidence="1">
    <location>
        <begin position="30"/>
        <end position="46"/>
    </location>
</feature>
<dbReference type="AlphaFoldDB" id="A0A2X3HKG7"/>